<comment type="caution">
    <text evidence="2">The sequence shown here is derived from an EMBL/GenBank/DDBJ whole genome shotgun (WGS) entry which is preliminary data.</text>
</comment>
<dbReference type="EMBL" id="REGN01000368">
    <property type="protein sequence ID" value="RNA42397.1"/>
    <property type="molecule type" value="Genomic_DNA"/>
</dbReference>
<sequence>MGLPGETQIPLGTATAIFLHFKRLPNPKMRSNSPLHQNSTNDVTGIVTNLTNNIYLAILSLYVSPSNQLDESLLNTIIKNYPNFIILGDLNARHKSWKCKIGNKKGKILDEIILLKTSLT</sequence>
<dbReference type="InterPro" id="IPR036691">
    <property type="entry name" value="Endo/exonu/phosph_ase_sf"/>
</dbReference>
<evidence type="ECO:0000313" key="3">
    <source>
        <dbReference type="Proteomes" id="UP000276133"/>
    </source>
</evidence>
<dbReference type="InterPro" id="IPR005135">
    <property type="entry name" value="Endo/exonuclease/phosphatase"/>
</dbReference>
<dbReference type="Gene3D" id="3.60.10.10">
    <property type="entry name" value="Endonuclease/exonuclease/phosphatase"/>
    <property type="match status" value="1"/>
</dbReference>
<dbReference type="Pfam" id="PF14529">
    <property type="entry name" value="Exo_endo_phos_2"/>
    <property type="match status" value="1"/>
</dbReference>
<evidence type="ECO:0000313" key="2">
    <source>
        <dbReference type="EMBL" id="RNA42397.1"/>
    </source>
</evidence>
<proteinExistence type="predicted"/>
<gene>
    <name evidence="2" type="ORF">BpHYR1_004027</name>
</gene>
<evidence type="ECO:0000259" key="1">
    <source>
        <dbReference type="Pfam" id="PF14529"/>
    </source>
</evidence>
<dbReference type="AlphaFoldDB" id="A0A3M7T387"/>
<feature type="domain" description="Endonuclease/exonuclease/phosphatase" evidence="1">
    <location>
        <begin position="57"/>
        <end position="113"/>
    </location>
</feature>
<dbReference type="SUPFAM" id="SSF56219">
    <property type="entry name" value="DNase I-like"/>
    <property type="match status" value="1"/>
</dbReference>
<name>A0A3M7T387_BRAPC</name>
<organism evidence="2 3">
    <name type="scientific">Brachionus plicatilis</name>
    <name type="common">Marine rotifer</name>
    <name type="synonym">Brachionus muelleri</name>
    <dbReference type="NCBI Taxonomy" id="10195"/>
    <lineage>
        <taxon>Eukaryota</taxon>
        <taxon>Metazoa</taxon>
        <taxon>Spiralia</taxon>
        <taxon>Gnathifera</taxon>
        <taxon>Rotifera</taxon>
        <taxon>Eurotatoria</taxon>
        <taxon>Monogononta</taxon>
        <taxon>Pseudotrocha</taxon>
        <taxon>Ploima</taxon>
        <taxon>Brachionidae</taxon>
        <taxon>Brachionus</taxon>
    </lineage>
</organism>
<accession>A0A3M7T387</accession>
<dbReference type="OrthoDB" id="7487383at2759"/>
<reference evidence="2 3" key="1">
    <citation type="journal article" date="2018" name="Sci. Rep.">
        <title>Genomic signatures of local adaptation to the degree of environmental predictability in rotifers.</title>
        <authorList>
            <person name="Franch-Gras L."/>
            <person name="Hahn C."/>
            <person name="Garcia-Roger E.M."/>
            <person name="Carmona M.J."/>
            <person name="Serra M."/>
            <person name="Gomez A."/>
        </authorList>
    </citation>
    <scope>NUCLEOTIDE SEQUENCE [LARGE SCALE GENOMIC DNA]</scope>
    <source>
        <strain evidence="2">HYR1</strain>
    </source>
</reference>
<dbReference type="GO" id="GO:0003824">
    <property type="term" value="F:catalytic activity"/>
    <property type="evidence" value="ECO:0007669"/>
    <property type="project" value="InterPro"/>
</dbReference>
<protein>
    <recommendedName>
        <fullName evidence="1">Endonuclease/exonuclease/phosphatase domain-containing protein</fullName>
    </recommendedName>
</protein>
<dbReference type="Proteomes" id="UP000276133">
    <property type="component" value="Unassembled WGS sequence"/>
</dbReference>
<keyword evidence="3" id="KW-1185">Reference proteome</keyword>